<evidence type="ECO:0000256" key="2">
    <source>
        <dbReference type="ARBA" id="ARBA00022730"/>
    </source>
</evidence>
<evidence type="ECO:0000256" key="6">
    <source>
        <dbReference type="HAMAP-Rule" id="MF_01345"/>
    </source>
</evidence>
<dbReference type="GO" id="GO:0019843">
    <property type="term" value="F:rRNA binding"/>
    <property type="evidence" value="ECO:0007669"/>
    <property type="project" value="UniProtKB-UniRule"/>
</dbReference>
<comment type="function">
    <text evidence="6">One of the primary rRNA binding proteins, it binds specifically to the 5'-end of 16S ribosomal RNA.</text>
</comment>
<name>A0A1Y6B7V1_9BACT</name>
<dbReference type="InterPro" id="IPR012340">
    <property type="entry name" value="NA-bd_OB-fold"/>
</dbReference>
<evidence type="ECO:0000256" key="4">
    <source>
        <dbReference type="ARBA" id="ARBA00022980"/>
    </source>
</evidence>
<dbReference type="EMBL" id="FWZT01000001">
    <property type="protein sequence ID" value="SME88892.1"/>
    <property type="molecule type" value="Genomic_DNA"/>
</dbReference>
<dbReference type="GO" id="GO:0003735">
    <property type="term" value="F:structural constituent of ribosome"/>
    <property type="evidence" value="ECO:0007669"/>
    <property type="project" value="UniProtKB-UniRule"/>
</dbReference>
<keyword evidence="4 6" id="KW-0689">Ribosomal protein</keyword>
<dbReference type="GO" id="GO:0006412">
    <property type="term" value="P:translation"/>
    <property type="evidence" value="ECO:0007669"/>
    <property type="project" value="UniProtKB-UniRule"/>
</dbReference>
<keyword evidence="2 6" id="KW-0699">rRNA-binding</keyword>
<dbReference type="InterPro" id="IPR000266">
    <property type="entry name" value="Ribosomal_uS17"/>
</dbReference>
<evidence type="ECO:0000313" key="8">
    <source>
        <dbReference type="Proteomes" id="UP000192907"/>
    </source>
</evidence>
<dbReference type="NCBIfam" id="NF004123">
    <property type="entry name" value="PRK05610.1"/>
    <property type="match status" value="1"/>
</dbReference>
<sequence length="90" mass="10272">MSVQDANVKKSKPLQGVVTSDKMDKAGVCTVERMVRHTRYGKYVKRRTKIMFHDEKNQCKVGDSVLIIPSRPHSARKRFDLLKVVETAKA</sequence>
<dbReference type="NCBIfam" id="TIGR03635">
    <property type="entry name" value="uS17_bact"/>
    <property type="match status" value="1"/>
</dbReference>
<dbReference type="SUPFAM" id="SSF50249">
    <property type="entry name" value="Nucleic acid-binding proteins"/>
    <property type="match status" value="1"/>
</dbReference>
<evidence type="ECO:0000256" key="1">
    <source>
        <dbReference type="ARBA" id="ARBA00010254"/>
    </source>
</evidence>
<comment type="subunit">
    <text evidence="6">Part of the 30S ribosomal subunit.</text>
</comment>
<evidence type="ECO:0000313" key="7">
    <source>
        <dbReference type="EMBL" id="SME88892.1"/>
    </source>
</evidence>
<dbReference type="Gene3D" id="2.40.50.140">
    <property type="entry name" value="Nucleic acid-binding proteins"/>
    <property type="match status" value="1"/>
</dbReference>
<gene>
    <name evidence="6" type="primary">rpsQ</name>
    <name evidence="7" type="ORF">SAMN06296036_101205</name>
</gene>
<proteinExistence type="inferred from homology"/>
<dbReference type="InterPro" id="IPR019984">
    <property type="entry name" value="Ribosomal_uS17_bact/chlr"/>
</dbReference>
<dbReference type="HAMAP" id="MF_01345_B">
    <property type="entry name" value="Ribosomal_uS17_B"/>
    <property type="match status" value="1"/>
</dbReference>
<dbReference type="AlphaFoldDB" id="A0A1Y6B7V1"/>
<dbReference type="CDD" id="cd00364">
    <property type="entry name" value="Ribosomal_uS17"/>
    <property type="match status" value="1"/>
</dbReference>
<comment type="similarity">
    <text evidence="1 6">Belongs to the universal ribosomal protein uS17 family.</text>
</comment>
<accession>A0A1Y6B7V1</accession>
<keyword evidence="8" id="KW-1185">Reference proteome</keyword>
<protein>
    <recommendedName>
        <fullName evidence="6">Small ribosomal subunit protein uS17</fullName>
    </recommendedName>
</protein>
<keyword evidence="5 6" id="KW-0687">Ribonucleoprotein</keyword>
<dbReference type="PANTHER" id="PTHR10744:SF1">
    <property type="entry name" value="SMALL RIBOSOMAL SUBUNIT PROTEIN US17M"/>
    <property type="match status" value="1"/>
</dbReference>
<organism evidence="7 8">
    <name type="scientific">Pseudobacteriovorax antillogorgiicola</name>
    <dbReference type="NCBI Taxonomy" id="1513793"/>
    <lineage>
        <taxon>Bacteria</taxon>
        <taxon>Pseudomonadati</taxon>
        <taxon>Bdellovibrionota</taxon>
        <taxon>Oligoflexia</taxon>
        <taxon>Oligoflexales</taxon>
        <taxon>Pseudobacteriovoracaceae</taxon>
        <taxon>Pseudobacteriovorax</taxon>
    </lineage>
</organism>
<dbReference type="PANTHER" id="PTHR10744">
    <property type="entry name" value="40S RIBOSOMAL PROTEIN S11 FAMILY MEMBER"/>
    <property type="match status" value="1"/>
</dbReference>
<evidence type="ECO:0000256" key="3">
    <source>
        <dbReference type="ARBA" id="ARBA00022884"/>
    </source>
</evidence>
<dbReference type="Proteomes" id="UP000192907">
    <property type="component" value="Unassembled WGS sequence"/>
</dbReference>
<reference evidence="8" key="1">
    <citation type="submission" date="2017-04" db="EMBL/GenBank/DDBJ databases">
        <authorList>
            <person name="Varghese N."/>
            <person name="Submissions S."/>
        </authorList>
    </citation>
    <scope>NUCLEOTIDE SEQUENCE [LARGE SCALE GENOMIC DNA]</scope>
    <source>
        <strain evidence="8">RKEM611</strain>
    </source>
</reference>
<dbReference type="OrthoDB" id="9811714at2"/>
<dbReference type="GO" id="GO:0022627">
    <property type="term" value="C:cytosolic small ribosomal subunit"/>
    <property type="evidence" value="ECO:0007669"/>
    <property type="project" value="UniProtKB-UniRule"/>
</dbReference>
<dbReference type="PRINTS" id="PR00973">
    <property type="entry name" value="RIBOSOMALS17"/>
</dbReference>
<dbReference type="Pfam" id="PF00366">
    <property type="entry name" value="Ribosomal_S17"/>
    <property type="match status" value="1"/>
</dbReference>
<dbReference type="RefSeq" id="WP_132314666.1">
    <property type="nucleotide sequence ID" value="NZ_FWZT01000001.1"/>
</dbReference>
<keyword evidence="3 6" id="KW-0694">RNA-binding</keyword>
<evidence type="ECO:0000256" key="5">
    <source>
        <dbReference type="ARBA" id="ARBA00023274"/>
    </source>
</evidence>
<dbReference type="STRING" id="1513793.SAMN06296036_101205"/>